<feature type="non-terminal residue" evidence="1">
    <location>
        <position position="1"/>
    </location>
</feature>
<name>A0A0G0B9L7_9BACT</name>
<proteinExistence type="predicted"/>
<dbReference type="EMBL" id="LBPV01000005">
    <property type="protein sequence ID" value="KKP66083.1"/>
    <property type="molecule type" value="Genomic_DNA"/>
</dbReference>
<sequence>EEIEIDFDAEEDFDDERYDEEDIQELIKRRRK</sequence>
<gene>
    <name evidence="1" type="ORF">UR61_C0005G0001</name>
</gene>
<evidence type="ECO:0000313" key="1">
    <source>
        <dbReference type="EMBL" id="KKP66083.1"/>
    </source>
</evidence>
<protein>
    <submittedName>
        <fullName evidence="1">Uncharacterized protein</fullName>
    </submittedName>
</protein>
<reference evidence="1 2" key="1">
    <citation type="journal article" date="2015" name="Nature">
        <title>rRNA introns, odd ribosomes, and small enigmatic genomes across a large radiation of phyla.</title>
        <authorList>
            <person name="Brown C.T."/>
            <person name="Hug L.A."/>
            <person name="Thomas B.C."/>
            <person name="Sharon I."/>
            <person name="Castelle C.J."/>
            <person name="Singh A."/>
            <person name="Wilkins M.J."/>
            <person name="Williams K.H."/>
            <person name="Banfield J.F."/>
        </authorList>
    </citation>
    <scope>NUCLEOTIDE SEQUENCE [LARGE SCALE GENOMIC DNA]</scope>
</reference>
<organism evidence="1 2">
    <name type="scientific">candidate division WS6 bacterium GW2011_GWE1_34_7</name>
    <dbReference type="NCBI Taxonomy" id="1619093"/>
    <lineage>
        <taxon>Bacteria</taxon>
        <taxon>Candidatus Dojkabacteria</taxon>
    </lineage>
</organism>
<dbReference type="Proteomes" id="UP000033866">
    <property type="component" value="Unassembled WGS sequence"/>
</dbReference>
<evidence type="ECO:0000313" key="2">
    <source>
        <dbReference type="Proteomes" id="UP000033866"/>
    </source>
</evidence>
<dbReference type="AlphaFoldDB" id="A0A0G0B9L7"/>
<accession>A0A0G0B9L7</accession>
<comment type="caution">
    <text evidence="1">The sequence shown here is derived from an EMBL/GenBank/DDBJ whole genome shotgun (WGS) entry which is preliminary data.</text>
</comment>